<dbReference type="InterPro" id="IPR003959">
    <property type="entry name" value="ATPase_AAA_core"/>
</dbReference>
<feature type="domain" description="Rad50/SbcC-type AAA" evidence="2">
    <location>
        <begin position="4"/>
        <end position="174"/>
    </location>
</feature>
<feature type="domain" description="ATPase AAA-type core" evidence="1">
    <location>
        <begin position="267"/>
        <end position="390"/>
    </location>
</feature>
<dbReference type="GO" id="GO:0000731">
    <property type="term" value="P:DNA synthesis involved in DNA repair"/>
    <property type="evidence" value="ECO:0007669"/>
    <property type="project" value="TreeGrafter"/>
</dbReference>
<evidence type="ECO:0000313" key="4">
    <source>
        <dbReference type="Proteomes" id="UP000199514"/>
    </source>
</evidence>
<reference evidence="3 4" key="1">
    <citation type="submission" date="2016-10" db="EMBL/GenBank/DDBJ databases">
        <authorList>
            <person name="de Groot N.N."/>
        </authorList>
    </citation>
    <scope>NUCLEOTIDE SEQUENCE [LARGE SCALE GENOMIC DNA]</scope>
    <source>
        <strain evidence="3 4">DSM 6793</strain>
    </source>
</reference>
<dbReference type="PANTHER" id="PTHR32182">
    <property type="entry name" value="DNA REPLICATION AND REPAIR PROTEIN RECF"/>
    <property type="match status" value="1"/>
</dbReference>
<dbReference type="RefSeq" id="WP_091516832.1">
    <property type="nucleotide sequence ID" value="NZ_FOLE01000018.1"/>
</dbReference>
<sequence length="480" mass="54526">MITRIKIDGFKSLLNTELYFSPFTCIVGANAAGKSNLFDAIMFLSHLADNTLLHAAKSVRSEDQKHSNIRDIFFKSGKDYYKTIRFEVDMIIPKQSYDDLGQEANATITALTYILEIKLNADTTETEPIGIVREELKSITQTNAKRSLRLFEASKQWIDSVLEGKRSVPFISTQDNKIQLHQDGGKGRSTQFIPEKMPRTLLSTVTAESPTAFLARQEMRNWMMLQFEPTALREPNTIFEVKNAEITAAGHNMPATLYRLHNEKTEVDVYQGLTNKLKELVPDIKEITIDKDDRRDLLTLEVKYKDGLTLPAQSLSDGTLRFLGLAVLREDNQSSGLICLEEPENGINPKKIKEMLELLKEMATNTDEPIGDENPLRQVIINSHSPKVVSLVPADSLYLATTKEIYKEEFNKKVKYTAFEVLPDTWRAKANLTQFITSLSDILVYLDEIPKEEPTKMPDIPKGKKKTVRENIESQMNLFK</sequence>
<dbReference type="GO" id="GO:0006302">
    <property type="term" value="P:double-strand break repair"/>
    <property type="evidence" value="ECO:0007669"/>
    <property type="project" value="InterPro"/>
</dbReference>
<keyword evidence="4" id="KW-1185">Reference proteome</keyword>
<protein>
    <submittedName>
        <fullName evidence="3">Predicted ATPase</fullName>
    </submittedName>
</protein>
<dbReference type="Proteomes" id="UP000199514">
    <property type="component" value="Unassembled WGS sequence"/>
</dbReference>
<name>A0A1I1NRW5_9BACT</name>
<dbReference type="Pfam" id="PF13304">
    <property type="entry name" value="AAA_21"/>
    <property type="match status" value="1"/>
</dbReference>
<dbReference type="Pfam" id="PF13476">
    <property type="entry name" value="AAA_23"/>
    <property type="match status" value="1"/>
</dbReference>
<dbReference type="InterPro" id="IPR027417">
    <property type="entry name" value="P-loop_NTPase"/>
</dbReference>
<dbReference type="SUPFAM" id="SSF52540">
    <property type="entry name" value="P-loop containing nucleoside triphosphate hydrolases"/>
    <property type="match status" value="1"/>
</dbReference>
<dbReference type="OrthoDB" id="9805802at2"/>
<gene>
    <name evidence="3" type="ORF">SAMN05421780_11818</name>
</gene>
<dbReference type="AlphaFoldDB" id="A0A1I1NRW5"/>
<dbReference type="GO" id="GO:0005524">
    <property type="term" value="F:ATP binding"/>
    <property type="evidence" value="ECO:0007669"/>
    <property type="project" value="InterPro"/>
</dbReference>
<proteinExistence type="predicted"/>
<dbReference type="GO" id="GO:0016887">
    <property type="term" value="F:ATP hydrolysis activity"/>
    <property type="evidence" value="ECO:0007669"/>
    <property type="project" value="InterPro"/>
</dbReference>
<dbReference type="Gene3D" id="3.40.50.300">
    <property type="entry name" value="P-loop containing nucleotide triphosphate hydrolases"/>
    <property type="match status" value="2"/>
</dbReference>
<accession>A0A1I1NRW5</accession>
<evidence type="ECO:0000259" key="2">
    <source>
        <dbReference type="Pfam" id="PF13476"/>
    </source>
</evidence>
<evidence type="ECO:0000313" key="3">
    <source>
        <dbReference type="EMBL" id="SFD00032.1"/>
    </source>
</evidence>
<dbReference type="STRING" id="927664.SAMN05421780_11818"/>
<organism evidence="3 4">
    <name type="scientific">Flexibacter flexilis DSM 6793</name>
    <dbReference type="NCBI Taxonomy" id="927664"/>
    <lineage>
        <taxon>Bacteria</taxon>
        <taxon>Pseudomonadati</taxon>
        <taxon>Bacteroidota</taxon>
        <taxon>Cytophagia</taxon>
        <taxon>Cytophagales</taxon>
        <taxon>Flexibacteraceae</taxon>
        <taxon>Flexibacter</taxon>
    </lineage>
</organism>
<evidence type="ECO:0000259" key="1">
    <source>
        <dbReference type="Pfam" id="PF13304"/>
    </source>
</evidence>
<dbReference type="InterPro" id="IPR038729">
    <property type="entry name" value="Rad50/SbcC_AAA"/>
</dbReference>
<dbReference type="PANTHER" id="PTHR32182:SF22">
    <property type="entry name" value="ATP-DEPENDENT ENDONUCLEASE, OLD FAMILY-RELATED"/>
    <property type="match status" value="1"/>
</dbReference>
<dbReference type="EMBL" id="FOLE01000018">
    <property type="protein sequence ID" value="SFD00032.1"/>
    <property type="molecule type" value="Genomic_DNA"/>
</dbReference>